<accession>A0A0V0U4G3</accession>
<dbReference type="Proteomes" id="UP000055048">
    <property type="component" value="Unassembled WGS sequence"/>
</dbReference>
<dbReference type="EMBL" id="JYDJ01000069">
    <property type="protein sequence ID" value="KRX45799.1"/>
    <property type="molecule type" value="Genomic_DNA"/>
</dbReference>
<reference evidence="1 2" key="1">
    <citation type="submission" date="2015-01" db="EMBL/GenBank/DDBJ databases">
        <title>Evolution of Trichinella species and genotypes.</title>
        <authorList>
            <person name="Korhonen P.K."/>
            <person name="Edoardo P."/>
            <person name="Giuseppe L.R."/>
            <person name="Gasser R.B."/>
        </authorList>
    </citation>
    <scope>NUCLEOTIDE SEQUENCE [LARGE SCALE GENOMIC DNA]</scope>
    <source>
        <strain evidence="1">ISS417</strain>
    </source>
</reference>
<comment type="caution">
    <text evidence="1">The sequence shown here is derived from an EMBL/GenBank/DDBJ whole genome shotgun (WGS) entry which is preliminary data.</text>
</comment>
<dbReference type="OrthoDB" id="10273264at2759"/>
<keyword evidence="2" id="KW-1185">Reference proteome</keyword>
<proteinExistence type="predicted"/>
<sequence length="160" mass="19112">MNYSSPEVEVLICNKMRIKLPQCILHRVHLRKHYAQKEHHVQPRINMEEGGIGYFLKVLLFTLFDHFIKQHYQRWARMNLFEHGFIGIKWLVINPLNSGSAIISNRSYMQGIWCFDISVRIFKLPQSFRWWLPASRYDAPFARPNSQFNDTNCRCLATER</sequence>
<gene>
    <name evidence="1" type="ORF">T05_6352</name>
</gene>
<organism evidence="1 2">
    <name type="scientific">Trichinella murrelli</name>
    <dbReference type="NCBI Taxonomy" id="144512"/>
    <lineage>
        <taxon>Eukaryota</taxon>
        <taxon>Metazoa</taxon>
        <taxon>Ecdysozoa</taxon>
        <taxon>Nematoda</taxon>
        <taxon>Enoplea</taxon>
        <taxon>Dorylaimia</taxon>
        <taxon>Trichinellida</taxon>
        <taxon>Trichinellidae</taxon>
        <taxon>Trichinella</taxon>
    </lineage>
</organism>
<dbReference type="AlphaFoldDB" id="A0A0V0U4G3"/>
<protein>
    <submittedName>
        <fullName evidence="1">Uncharacterized protein</fullName>
    </submittedName>
</protein>
<evidence type="ECO:0000313" key="1">
    <source>
        <dbReference type="EMBL" id="KRX45799.1"/>
    </source>
</evidence>
<evidence type="ECO:0000313" key="2">
    <source>
        <dbReference type="Proteomes" id="UP000055048"/>
    </source>
</evidence>
<name>A0A0V0U4G3_9BILA</name>